<gene>
    <name evidence="2" type="ORF">K227x_54490</name>
</gene>
<keyword evidence="1" id="KW-1133">Transmembrane helix</keyword>
<name>A0A517NIR8_9BACT</name>
<sequence>MSNSQKDFTANRIQRFSRLFFVICMLAAAALWYWPNPSANEPAGQDQELGERLVSFARSNRNTIADHATKPIESIRVGDRVLAHNPEVGSEEREGWVEPDWSNYLKLSLVMPKDDGSELKMELLRSEDWVRSQLSWLVDEAEAESNDLVAQIQLLPINAPDSEFERDRLNVPLSPMRPVFRELLLTNATIELQGWQIQSLLVEMDLPELAITGSAIVTDIQSAPMVKSGQGRVVTATFHHSSGDVIDLTISDNLDAETIGTTSNHPFWSVDRQEYVQAGRLDKGERVRTYHGDTKRVVSKLARPGPQAVYNMEVHGEHVYYVGDQGLLVHNSQTYDFGGGVAYTDSLDDLAPNRGGLGLGRFAREMNADASTRRVLNQTRGRVFDDVAGQSVDGRFIDLQSEVTIRPFVDANGTLAGRGFRADRLGIDVESFATRPLEFKSSFRAPLTKGQRQGFPLFEQFGGQVRGHGGGLAFPQGTVLDPSNVLTIRPRDLPRAARIQFGQDLRDALIQLRSAQ</sequence>
<protein>
    <submittedName>
        <fullName evidence="2">Uncharacterized protein</fullName>
    </submittedName>
</protein>
<feature type="transmembrane region" description="Helical" evidence="1">
    <location>
        <begin position="16"/>
        <end position="34"/>
    </location>
</feature>
<reference evidence="2 3" key="1">
    <citation type="submission" date="2019-02" db="EMBL/GenBank/DDBJ databases">
        <title>Deep-cultivation of Planctomycetes and their phenomic and genomic characterization uncovers novel biology.</title>
        <authorList>
            <person name="Wiegand S."/>
            <person name="Jogler M."/>
            <person name="Boedeker C."/>
            <person name="Pinto D."/>
            <person name="Vollmers J."/>
            <person name="Rivas-Marin E."/>
            <person name="Kohn T."/>
            <person name="Peeters S.H."/>
            <person name="Heuer A."/>
            <person name="Rast P."/>
            <person name="Oberbeckmann S."/>
            <person name="Bunk B."/>
            <person name="Jeske O."/>
            <person name="Meyerdierks A."/>
            <person name="Storesund J.E."/>
            <person name="Kallscheuer N."/>
            <person name="Luecker S."/>
            <person name="Lage O.M."/>
            <person name="Pohl T."/>
            <person name="Merkel B.J."/>
            <person name="Hornburger P."/>
            <person name="Mueller R.-W."/>
            <person name="Bruemmer F."/>
            <person name="Labrenz M."/>
            <person name="Spormann A.M."/>
            <person name="Op den Camp H."/>
            <person name="Overmann J."/>
            <person name="Amann R."/>
            <person name="Jetten M.S.M."/>
            <person name="Mascher T."/>
            <person name="Medema M.H."/>
            <person name="Devos D.P."/>
            <person name="Kaster A.-K."/>
            <person name="Ovreas L."/>
            <person name="Rohde M."/>
            <person name="Galperin M.Y."/>
            <person name="Jogler C."/>
        </authorList>
    </citation>
    <scope>NUCLEOTIDE SEQUENCE [LARGE SCALE GENOMIC DNA]</scope>
    <source>
        <strain evidence="2 3">K22_7</strain>
    </source>
</reference>
<evidence type="ECO:0000313" key="3">
    <source>
        <dbReference type="Proteomes" id="UP000318538"/>
    </source>
</evidence>
<dbReference type="InterPro" id="IPR030934">
    <property type="entry name" value="Intein_C"/>
</dbReference>
<keyword evidence="1" id="KW-0812">Transmembrane</keyword>
<dbReference type="EMBL" id="CP036525">
    <property type="protein sequence ID" value="QDT07024.1"/>
    <property type="molecule type" value="Genomic_DNA"/>
</dbReference>
<dbReference type="Gene3D" id="2.170.16.10">
    <property type="entry name" value="Hedgehog/Intein (Hint) domain"/>
    <property type="match status" value="1"/>
</dbReference>
<dbReference type="KEGG" id="rlc:K227x_54490"/>
<dbReference type="OrthoDB" id="271912at2"/>
<keyword evidence="3" id="KW-1185">Reference proteome</keyword>
<accession>A0A517NIR8</accession>
<dbReference type="InterPro" id="IPR036844">
    <property type="entry name" value="Hint_dom_sf"/>
</dbReference>
<dbReference type="SUPFAM" id="SSF51294">
    <property type="entry name" value="Hedgehog/intein (Hint) domain"/>
    <property type="match status" value="1"/>
</dbReference>
<evidence type="ECO:0000313" key="2">
    <source>
        <dbReference type="EMBL" id="QDT07024.1"/>
    </source>
</evidence>
<organism evidence="2 3">
    <name type="scientific">Rubripirellula lacrimiformis</name>
    <dbReference type="NCBI Taxonomy" id="1930273"/>
    <lineage>
        <taxon>Bacteria</taxon>
        <taxon>Pseudomonadati</taxon>
        <taxon>Planctomycetota</taxon>
        <taxon>Planctomycetia</taxon>
        <taxon>Pirellulales</taxon>
        <taxon>Pirellulaceae</taxon>
        <taxon>Rubripirellula</taxon>
    </lineage>
</organism>
<dbReference type="Pfam" id="PF07591">
    <property type="entry name" value="PT-HINT"/>
    <property type="match status" value="1"/>
</dbReference>
<proteinExistence type="predicted"/>
<dbReference type="AlphaFoldDB" id="A0A517NIR8"/>
<dbReference type="PROSITE" id="PS50818">
    <property type="entry name" value="INTEIN_C_TER"/>
    <property type="match status" value="1"/>
</dbReference>
<dbReference type="Proteomes" id="UP000318538">
    <property type="component" value="Chromosome"/>
</dbReference>
<evidence type="ECO:0000256" key="1">
    <source>
        <dbReference type="SAM" id="Phobius"/>
    </source>
</evidence>
<keyword evidence="1" id="KW-0472">Membrane</keyword>